<proteinExistence type="evidence at transcript level"/>
<sequence length="77" mass="8211">MVSGFESVLSTTTQNKGYKDDDDDYSFMVAGAGARNCMISLQKNNIVDPNIARAAEIVQGSIAVANNILTSIKPKTT</sequence>
<dbReference type="EMBL" id="AF049918">
    <property type="protein sequence ID" value="AAD02544.1"/>
    <property type="molecule type" value="mRNA"/>
</dbReference>
<protein>
    <submittedName>
        <fullName evidence="2">PGPS/D2</fullName>
    </submittedName>
</protein>
<evidence type="ECO:0000313" key="2">
    <source>
        <dbReference type="EMBL" id="AAD02544.1"/>
    </source>
</evidence>
<evidence type="ECO:0000256" key="1">
    <source>
        <dbReference type="SAM" id="MobiDB-lite"/>
    </source>
</evidence>
<name>Q9ZTN5_PETHY</name>
<accession>Q9ZTN5</accession>
<gene>
    <name evidence="2" type="primary">PGPS/D2</name>
</gene>
<feature type="region of interest" description="Disordered" evidence="1">
    <location>
        <begin position="1"/>
        <end position="22"/>
    </location>
</feature>
<reference evidence="2" key="1">
    <citation type="submission" date="1998-02" db="EMBL/GenBank/DDBJ databases">
        <authorList>
            <person name="Guyon V."/>
            <person name="Astwood J.D."/>
            <person name="Taylor L.P."/>
        </authorList>
    </citation>
    <scope>NUCLEOTIDE SEQUENCE</scope>
    <source>
        <tissue evidence="2">Germinating petunia pollen treated with kaempferol</tissue>
    </source>
</reference>
<dbReference type="AlphaFoldDB" id="Q9ZTN5"/>
<organism evidence="2">
    <name type="scientific">Petunia hybrida</name>
    <name type="common">Petunia</name>
    <dbReference type="NCBI Taxonomy" id="4102"/>
    <lineage>
        <taxon>Eukaryota</taxon>
        <taxon>Viridiplantae</taxon>
        <taxon>Streptophyta</taxon>
        <taxon>Embryophyta</taxon>
        <taxon>Tracheophyta</taxon>
        <taxon>Spermatophyta</taxon>
        <taxon>Magnoliopsida</taxon>
        <taxon>eudicotyledons</taxon>
        <taxon>Gunneridae</taxon>
        <taxon>Pentapetalae</taxon>
        <taxon>asterids</taxon>
        <taxon>lamiids</taxon>
        <taxon>Solanales</taxon>
        <taxon>Solanaceae</taxon>
        <taxon>Petunioideae</taxon>
        <taxon>Petunia</taxon>
    </lineage>
</organism>
<reference evidence="2" key="2">
    <citation type="journal article" date="2000" name="Plant Physiol.">
        <title>Isolation and characterization of cDNAs expressed in the early stages of flavonol-induced pollen germination in petunia.</title>
        <authorList>
            <person name="Guyon V.N."/>
            <person name="Astwood J.D."/>
            <person name="Garner E.C."/>
            <person name="Dunker A.K."/>
            <person name="Taylor L.P."/>
        </authorList>
    </citation>
    <scope>NUCLEOTIDE SEQUENCE</scope>
    <source>
        <tissue evidence="2">Germinating petunia pollen treated with kaempferol</tissue>
    </source>
</reference>